<proteinExistence type="predicted"/>
<evidence type="ECO:0008006" key="2">
    <source>
        <dbReference type="Google" id="ProtNLM"/>
    </source>
</evidence>
<evidence type="ECO:0000313" key="1">
    <source>
        <dbReference type="EMBL" id="OIQ78884.1"/>
    </source>
</evidence>
<sequence>MDQLRQVLDRVDIVVRRRRDQTDSGHRIAQHADVLGHLAAGQLTAFAGLGALRHLDLDLVGAGQVLGGHAETSRRDLLDLRAQRIAGAQRDVADHALLAEHAGQRVAVGDVGAAVAHLGGVAQRVLAAFAGVALAADAVHRHRQRRVRLGRDRAQRHRSGDEALDDLDGRLDVVERDRARRVDLELEQPAQRQQAPTLVVDQLRVFLVGLVVVRPRRVLQLGDHVGGPQVFLAAHAPRVLAAAVERGGQQRVGAERVAVHAQRFLRDLEHADAADLARRSGEVLVDQVARQPDRLEDLRAAVAHVGRDTHLRHDLLQPLADRLDVVGHRFLGRELAGQLARQLGDRLQRQVGMHRFGAVAGEHRHMVHFARAAGLDDQPGLRAQPQRDQVLMHRAHRQQRRNRDALGAEVTVGDDQDVVAAAQRVDRLGADRRQSRLDALVAPGDGVADVDLVGAELAAGVLRDGAQLGHVGVV</sequence>
<accession>A0A1J5QFV6</accession>
<organism evidence="1">
    <name type="scientific">mine drainage metagenome</name>
    <dbReference type="NCBI Taxonomy" id="410659"/>
    <lineage>
        <taxon>unclassified sequences</taxon>
        <taxon>metagenomes</taxon>
        <taxon>ecological metagenomes</taxon>
    </lineage>
</organism>
<comment type="caution">
    <text evidence="1">The sequence shown here is derived from an EMBL/GenBank/DDBJ whole genome shotgun (WGS) entry which is preliminary data.</text>
</comment>
<reference evidence="1" key="1">
    <citation type="submission" date="2016-10" db="EMBL/GenBank/DDBJ databases">
        <title>Sequence of Gallionella enrichment culture.</title>
        <authorList>
            <person name="Poehlein A."/>
            <person name="Muehling M."/>
            <person name="Daniel R."/>
        </authorList>
    </citation>
    <scope>NUCLEOTIDE SEQUENCE</scope>
</reference>
<protein>
    <recommendedName>
        <fullName evidence="2">NAD-specific glutamate dehydrogenase</fullName>
    </recommendedName>
</protein>
<dbReference type="EMBL" id="MLJW01001316">
    <property type="protein sequence ID" value="OIQ78884.1"/>
    <property type="molecule type" value="Genomic_DNA"/>
</dbReference>
<dbReference type="AntiFam" id="ANF00199">
    <property type="entry name" value="Shadow ORF (opposite gltB)"/>
</dbReference>
<gene>
    <name evidence="1" type="ORF">GALL_394080</name>
</gene>
<name>A0A1J5QFV6_9ZZZZ</name>
<dbReference type="AlphaFoldDB" id="A0A1J5QFV6"/>